<dbReference type="SUPFAM" id="SSF75011">
    <property type="entry name" value="3-carboxy-cis,cis-mucoante lactonizing enzyme"/>
    <property type="match status" value="1"/>
</dbReference>
<keyword evidence="4" id="KW-1185">Reference proteome</keyword>
<dbReference type="Pfam" id="PF00656">
    <property type="entry name" value="Peptidase_C14"/>
    <property type="match status" value="1"/>
</dbReference>
<accession>A0A6G6GNX1</accession>
<evidence type="ECO:0000313" key="4">
    <source>
        <dbReference type="Proteomes" id="UP000505306"/>
    </source>
</evidence>
<dbReference type="KEGG" id="mgel:G5B37_11955"/>
<dbReference type="GO" id="GO:0004197">
    <property type="term" value="F:cysteine-type endopeptidase activity"/>
    <property type="evidence" value="ECO:0007669"/>
    <property type="project" value="InterPro"/>
</dbReference>
<dbReference type="Proteomes" id="UP000505306">
    <property type="component" value="Chromosome"/>
</dbReference>
<dbReference type="AlphaFoldDB" id="A0A6G6GNX1"/>
<dbReference type="InterPro" id="IPR015943">
    <property type="entry name" value="WD40/YVTN_repeat-like_dom_sf"/>
</dbReference>
<evidence type="ECO:0000256" key="1">
    <source>
        <dbReference type="SAM" id="SignalP"/>
    </source>
</evidence>
<dbReference type="RefSeq" id="WP_164680261.1">
    <property type="nucleotide sequence ID" value="NZ_CP049057.1"/>
</dbReference>
<dbReference type="EMBL" id="CP049057">
    <property type="protein sequence ID" value="QIE60249.1"/>
    <property type="molecule type" value="Genomic_DNA"/>
</dbReference>
<proteinExistence type="predicted"/>
<dbReference type="SUPFAM" id="SSF52129">
    <property type="entry name" value="Caspase-like"/>
    <property type="match status" value="1"/>
</dbReference>
<keyword evidence="1" id="KW-0732">Signal</keyword>
<dbReference type="InterPro" id="IPR011600">
    <property type="entry name" value="Pept_C14_caspase"/>
</dbReference>
<dbReference type="InterPro" id="IPR011044">
    <property type="entry name" value="Quino_amine_DH_bsu"/>
</dbReference>
<evidence type="ECO:0000313" key="3">
    <source>
        <dbReference type="EMBL" id="QIE60249.1"/>
    </source>
</evidence>
<feature type="domain" description="Peptidase C14 caspase" evidence="2">
    <location>
        <begin position="838"/>
        <end position="1072"/>
    </location>
</feature>
<feature type="signal peptide" evidence="1">
    <location>
        <begin position="1"/>
        <end position="19"/>
    </location>
</feature>
<protein>
    <recommendedName>
        <fullName evidence="2">Peptidase C14 caspase domain-containing protein</fullName>
    </recommendedName>
</protein>
<evidence type="ECO:0000259" key="2">
    <source>
        <dbReference type="Pfam" id="PF00656"/>
    </source>
</evidence>
<dbReference type="Gene3D" id="2.130.10.10">
    <property type="entry name" value="YVTN repeat-like/Quinoprotein amine dehydrogenase"/>
    <property type="match status" value="1"/>
</dbReference>
<name>A0A6G6GNX1_9FLAO</name>
<dbReference type="InterPro" id="IPR029030">
    <property type="entry name" value="Caspase-like_dom_sf"/>
</dbReference>
<gene>
    <name evidence="3" type="ORF">G5B37_11955</name>
</gene>
<dbReference type="GO" id="GO:0006508">
    <property type="term" value="P:proteolysis"/>
    <property type="evidence" value="ECO:0007669"/>
    <property type="project" value="InterPro"/>
</dbReference>
<reference evidence="3 4" key="1">
    <citation type="submission" date="2020-02" db="EMBL/GenBank/DDBJ databases">
        <title>Complete genome sequence of Flavobacteriaceae bacterium.</title>
        <authorList>
            <person name="Kim S.-J."/>
            <person name="Kim Y.-S."/>
            <person name="Kim K.-H."/>
        </authorList>
    </citation>
    <scope>NUCLEOTIDE SEQUENCE [LARGE SCALE GENOMIC DNA]</scope>
    <source>
        <strain evidence="3 4">RR4-40</strain>
    </source>
</reference>
<sequence>MRQFIKILGLLLLTFSAVAQDKDIVVQSMHAEGSTFALLDNKRNLLVTYGYKDQTLKFWNRDTGFLYHTEDLGGYGNDFEINTIHGKTYALVSNTVLVYDNTSFKEIGRYPLGRIHAMHFHQTGGEGYLMVYADDVNGAKALYILNEESQEFVSTQVPVFPGEGEISHFEINSTNSHLWIATNFMENYFYSFATGEFINTKDYVLGLMDDGDAMVGVYSYNEKKASFYRYNYFTKEEQWVQTLQVDLPYATVTPYRGDLKMNSDGKSMWVAPGSSLLVELDANSGYIMGKIYREEEKRAMLSDGDLLYVQSGVEKPYAKFKRYEAQPITEFGFNLLEASNIGALQNNDGTELVATDYYGHPYSFLFNQATTRFTKYAFENPNTVQYNKLLVDSQNKRFYAIPNANLPIRMLETGKPNSVKSLLKNVGNVQYYDFEPEKQLMASLGGGALRIVDIASNSESFIKLVSSEVPYGSQMVDLSPSGNFILYSEQTSAGDVTTGQSITYFDYVTKQELWTKTERYSGAFHINNGAELLLINGGAQQVEIVEARTGTIKRTFPIDQGKEIKMGALSPNAEYLVFTGYQLPTSVYEVKTGKRVNQFKSAMFDYFEEGFVTETIVAVPASGAIKFIDILNNKEVLRMYIFQDDEWIAHTPDGLFDGSQGAWNRVAFANGNQSIPLESVFDNFYTPRLLHKVLKGGKLDIPKRDIKNLKKAPTVSMTYKEGSRNLTVEDDAQTVTTQSGTGEITVTANANGDRITELRLYQNGKLLRNNTRNLVVEDDVPVNGNSKVYSVKLVEGLNQFVAIAVNSQNTESRPDRLEVVYQPAKSDYQPKGMQAHIMVVGIDTYKNPKYNLNYAVADANSFMQSIRDGVKDITSKVNVYEVKNDQAIRDNIISKFTEIASTSNPQDIFIFYYAGHGVVSQDAAKEFYLVPHDVTQLYGDDGALKQKGVSAKELKQISSGIPAQKQLFILDACQSAGALNSVALRGAAEEKAIAQLARSTGTHWLTASGSEQYATEFDELGHGVFTYALLEALSGKADSGDKRITVNEIKAYIESRVPEISEKYKGSPQYPSSFGFGQDFPVGVKQ</sequence>
<organism evidence="3 4">
    <name type="scientific">Rasiella rasia</name>
    <dbReference type="NCBI Taxonomy" id="2744027"/>
    <lineage>
        <taxon>Bacteria</taxon>
        <taxon>Pseudomonadati</taxon>
        <taxon>Bacteroidota</taxon>
        <taxon>Flavobacteriia</taxon>
        <taxon>Flavobacteriales</taxon>
        <taxon>Flavobacteriaceae</taxon>
        <taxon>Rasiella</taxon>
    </lineage>
</organism>
<feature type="chain" id="PRO_5026168431" description="Peptidase C14 caspase domain-containing protein" evidence="1">
    <location>
        <begin position="20"/>
        <end position="1086"/>
    </location>
</feature>
<dbReference type="Gene3D" id="3.40.50.1460">
    <property type="match status" value="1"/>
</dbReference>
<dbReference type="SUPFAM" id="SSF50969">
    <property type="entry name" value="YVTN repeat-like/Quinoprotein amine dehydrogenase"/>
    <property type="match status" value="1"/>
</dbReference>